<keyword evidence="2" id="KW-1185">Reference proteome</keyword>
<accession>A0AA38RYN6</accession>
<evidence type="ECO:0000313" key="2">
    <source>
        <dbReference type="Proteomes" id="UP001174694"/>
    </source>
</evidence>
<dbReference type="SUPFAM" id="SSF54637">
    <property type="entry name" value="Thioesterase/thiol ester dehydrase-isomerase"/>
    <property type="match status" value="1"/>
</dbReference>
<dbReference type="PANTHER" id="PTHR28152">
    <property type="entry name" value="HYDROXYACYL-THIOESTER DEHYDRATASE TYPE 2, MITOCHONDRIAL"/>
    <property type="match status" value="1"/>
</dbReference>
<name>A0AA38RYN6_9PEZI</name>
<comment type="caution">
    <text evidence="1">The sequence shown here is derived from an EMBL/GenBank/DDBJ whole genome shotgun (WGS) entry which is preliminary data.</text>
</comment>
<dbReference type="GO" id="GO:0019171">
    <property type="term" value="F:(3R)-hydroxyacyl-[acyl-carrier-protein] dehydratase activity"/>
    <property type="evidence" value="ECO:0007669"/>
    <property type="project" value="TreeGrafter"/>
</dbReference>
<dbReference type="InterPro" id="IPR029069">
    <property type="entry name" value="HotDog_dom_sf"/>
</dbReference>
<dbReference type="PANTHER" id="PTHR28152:SF1">
    <property type="entry name" value="HYDROXYACYL-THIOESTER DEHYDRATASE TYPE 2, MITOCHONDRIAL"/>
    <property type="match status" value="1"/>
</dbReference>
<dbReference type="AlphaFoldDB" id="A0AA38RYN6"/>
<dbReference type="EMBL" id="JANBVO010000019">
    <property type="protein sequence ID" value="KAJ9143431.1"/>
    <property type="molecule type" value="Genomic_DNA"/>
</dbReference>
<dbReference type="Proteomes" id="UP001174694">
    <property type="component" value="Unassembled WGS sequence"/>
</dbReference>
<reference evidence="1" key="1">
    <citation type="submission" date="2022-07" db="EMBL/GenBank/DDBJ databases">
        <title>Fungi with potential for degradation of polypropylene.</title>
        <authorList>
            <person name="Gostincar C."/>
        </authorList>
    </citation>
    <scope>NUCLEOTIDE SEQUENCE</scope>
    <source>
        <strain evidence="1">EXF-13308</strain>
    </source>
</reference>
<organism evidence="1 2">
    <name type="scientific">Pleurostoma richardsiae</name>
    <dbReference type="NCBI Taxonomy" id="41990"/>
    <lineage>
        <taxon>Eukaryota</taxon>
        <taxon>Fungi</taxon>
        <taxon>Dikarya</taxon>
        <taxon>Ascomycota</taxon>
        <taxon>Pezizomycotina</taxon>
        <taxon>Sordariomycetes</taxon>
        <taxon>Sordariomycetidae</taxon>
        <taxon>Calosphaeriales</taxon>
        <taxon>Pleurostomataceae</taxon>
        <taxon>Pleurostoma</taxon>
    </lineage>
</organism>
<protein>
    <submittedName>
        <fullName evidence="1">Mesaconyl-C(4)-CoA hydratase</fullName>
    </submittedName>
</protein>
<sequence length="345" mass="38655">MKARRLPIIYDYLSPRQSYMLSMTLSDYLPRFGDSDGSYTEPRLPSALEDKFHLPPSHHLVHFPPMLPDSMTLPDGTDPRQSPGAPFTRRMWAGGEVHFNNNPALRMVLGGGRAACMERIIDVVVKRPDSDNPLVFVAIERRAGPCTDGEDETSIRERLGRDDQVSVREVRNVVFMKPPAQGAGATARQRSMRPPYGGREDFSHTMWPNPKLLFRYSSLTFNTHAIHLDPEYCKLVEGLPGLVVHGPLTLTFLCTLLRQRLVDEGASARPGSGTFEGIKSIKYRNTHPLYCGSPVKFCGKRVGGRGWTVWAETAVGNMAMEGEVVTELIEGLHRDMYEDMRARTV</sequence>
<dbReference type="Gene3D" id="3.10.129.10">
    <property type="entry name" value="Hotdog Thioesterase"/>
    <property type="match status" value="1"/>
</dbReference>
<evidence type="ECO:0000313" key="1">
    <source>
        <dbReference type="EMBL" id="KAJ9143431.1"/>
    </source>
</evidence>
<gene>
    <name evidence="1" type="ORF">NKR23_g6657</name>
</gene>
<dbReference type="GO" id="GO:0005739">
    <property type="term" value="C:mitochondrion"/>
    <property type="evidence" value="ECO:0007669"/>
    <property type="project" value="TreeGrafter"/>
</dbReference>
<proteinExistence type="predicted"/>
<dbReference type="InterPro" id="IPR052741">
    <property type="entry name" value="Mitochondrial_HTD2"/>
</dbReference>